<gene>
    <name evidence="2" type="ORF">PLOB_00034914</name>
    <name evidence="3" type="ORF">PLOB_00045320</name>
</gene>
<dbReference type="Proteomes" id="UP001159405">
    <property type="component" value="Unassembled WGS sequence"/>
</dbReference>
<protein>
    <submittedName>
        <fullName evidence="3">Uncharacterized protein</fullName>
    </submittedName>
</protein>
<name>A0ABN8SGJ9_9CNID</name>
<feature type="compositionally biased region" description="Basic and acidic residues" evidence="1">
    <location>
        <begin position="46"/>
        <end position="62"/>
    </location>
</feature>
<feature type="non-terminal residue" evidence="3">
    <location>
        <position position="1"/>
    </location>
</feature>
<organism evidence="3 4">
    <name type="scientific">Porites lobata</name>
    <dbReference type="NCBI Taxonomy" id="104759"/>
    <lineage>
        <taxon>Eukaryota</taxon>
        <taxon>Metazoa</taxon>
        <taxon>Cnidaria</taxon>
        <taxon>Anthozoa</taxon>
        <taxon>Hexacorallia</taxon>
        <taxon>Scleractinia</taxon>
        <taxon>Fungiina</taxon>
        <taxon>Poritidae</taxon>
        <taxon>Porites</taxon>
    </lineage>
</organism>
<keyword evidence="4" id="KW-1185">Reference proteome</keyword>
<evidence type="ECO:0000313" key="3">
    <source>
        <dbReference type="EMBL" id="CAH3189996.1"/>
    </source>
</evidence>
<dbReference type="EMBL" id="CALNXK010000793">
    <property type="protein sequence ID" value="CAH3189996.1"/>
    <property type="molecule type" value="Genomic_DNA"/>
</dbReference>
<evidence type="ECO:0000256" key="1">
    <source>
        <dbReference type="SAM" id="MobiDB-lite"/>
    </source>
</evidence>
<reference evidence="3 4" key="1">
    <citation type="submission" date="2022-05" db="EMBL/GenBank/DDBJ databases">
        <authorList>
            <consortium name="Genoscope - CEA"/>
            <person name="William W."/>
        </authorList>
    </citation>
    <scope>NUCLEOTIDE SEQUENCE [LARGE SCALE GENOMIC DNA]</scope>
</reference>
<proteinExistence type="predicted"/>
<dbReference type="EMBL" id="CALNXK010000481">
    <property type="protein sequence ID" value="CAH3186443.1"/>
    <property type="molecule type" value="Genomic_DNA"/>
</dbReference>
<feature type="region of interest" description="Disordered" evidence="1">
    <location>
        <begin position="1"/>
        <end position="73"/>
    </location>
</feature>
<comment type="caution">
    <text evidence="3">The sequence shown here is derived from an EMBL/GenBank/DDBJ whole genome shotgun (WGS) entry which is preliminary data.</text>
</comment>
<evidence type="ECO:0000313" key="2">
    <source>
        <dbReference type="EMBL" id="CAH3186443.1"/>
    </source>
</evidence>
<sequence>DLELEREGAAPGSTSQPVRRNISLKLKAKSKSASSLSSGKSKKKEGKSGEKSRTGSEGDKESKRKQKSPGTAAAAQVVVMRELKWDHQVCLIMFGGEFLTSFFPEAGVQERMKEHVMGKIHYGKSSMNNILSI</sequence>
<evidence type="ECO:0000313" key="4">
    <source>
        <dbReference type="Proteomes" id="UP001159405"/>
    </source>
</evidence>
<accession>A0ABN8SGJ9</accession>